<gene>
    <name evidence="1" type="ORF">COU30_04955</name>
</gene>
<organism evidence="1 2">
    <name type="scientific">Candidatus Magasanikbacteria bacterium CG10_big_fil_rev_8_21_14_0_10_38_6</name>
    <dbReference type="NCBI Taxonomy" id="1974647"/>
    <lineage>
        <taxon>Bacteria</taxon>
        <taxon>Candidatus Magasanikiibacteriota</taxon>
    </lineage>
</organism>
<comment type="caution">
    <text evidence="1">The sequence shown here is derived from an EMBL/GenBank/DDBJ whole genome shotgun (WGS) entry which is preliminary data.</text>
</comment>
<dbReference type="AlphaFoldDB" id="A0A2M6P0Q7"/>
<evidence type="ECO:0000313" key="1">
    <source>
        <dbReference type="EMBL" id="PIR76980.1"/>
    </source>
</evidence>
<dbReference type="EMBL" id="PFBW01000207">
    <property type="protein sequence ID" value="PIR76980.1"/>
    <property type="molecule type" value="Genomic_DNA"/>
</dbReference>
<protein>
    <submittedName>
        <fullName evidence="1">Uncharacterized protein</fullName>
    </submittedName>
</protein>
<proteinExistence type="predicted"/>
<reference evidence="2" key="1">
    <citation type="submission" date="2017-09" db="EMBL/GenBank/DDBJ databases">
        <title>Depth-based differentiation of microbial function through sediment-hosted aquifers and enrichment of novel symbionts in the deep terrestrial subsurface.</title>
        <authorList>
            <person name="Probst A.J."/>
            <person name="Ladd B."/>
            <person name="Jarett J.K."/>
            <person name="Geller-Mcgrath D.E."/>
            <person name="Sieber C.M.K."/>
            <person name="Emerson J.B."/>
            <person name="Anantharaman K."/>
            <person name="Thomas B.C."/>
            <person name="Malmstrom R."/>
            <person name="Stieglmeier M."/>
            <person name="Klingl A."/>
            <person name="Woyke T."/>
            <person name="Ryan C.M."/>
            <person name="Banfield J.F."/>
        </authorList>
    </citation>
    <scope>NUCLEOTIDE SEQUENCE [LARGE SCALE GENOMIC DNA]</scope>
</reference>
<dbReference type="Proteomes" id="UP000228528">
    <property type="component" value="Unassembled WGS sequence"/>
</dbReference>
<sequence>MEKKVKNSDTLKQRYLDVIAFHFGKNLADLYAKFYADKSDDVVKNSVEELLREYLGKKEANLQIKKLSCKV</sequence>
<name>A0A2M6P0Q7_9BACT</name>
<evidence type="ECO:0000313" key="2">
    <source>
        <dbReference type="Proteomes" id="UP000228528"/>
    </source>
</evidence>
<accession>A0A2M6P0Q7</accession>